<comment type="catalytic activity">
    <reaction evidence="5">
        <text>L-lysyl(79)-[histone H3] + 3 S-adenosyl-L-methionine = N(6),N(6),N(6)-trimethyl-L-lysyl(79)-[histone H3] + 3 S-adenosyl-L-homocysteine + 3 H(+)</text>
        <dbReference type="Rhea" id="RHEA:60328"/>
        <dbReference type="Rhea" id="RHEA-COMP:15549"/>
        <dbReference type="Rhea" id="RHEA-COMP:15552"/>
        <dbReference type="ChEBI" id="CHEBI:15378"/>
        <dbReference type="ChEBI" id="CHEBI:29969"/>
        <dbReference type="ChEBI" id="CHEBI:57856"/>
        <dbReference type="ChEBI" id="CHEBI:59789"/>
        <dbReference type="ChEBI" id="CHEBI:61961"/>
        <dbReference type="EC" id="2.1.1.360"/>
    </reaction>
</comment>
<dbReference type="InterPro" id="IPR029063">
    <property type="entry name" value="SAM-dependent_MTases_sf"/>
</dbReference>
<dbReference type="EC" id="2.1.1.360" evidence="1"/>
<evidence type="ECO:0000256" key="3">
    <source>
        <dbReference type="ARBA" id="ARBA00022853"/>
    </source>
</evidence>
<name>A0A7S4U7P5_GUITH</name>
<dbReference type="Pfam" id="PF08123">
    <property type="entry name" value="DOT1"/>
    <property type="match status" value="1"/>
</dbReference>
<evidence type="ECO:0000256" key="1">
    <source>
        <dbReference type="ARBA" id="ARBA00012190"/>
    </source>
</evidence>
<organism evidence="7">
    <name type="scientific">Guillardia theta</name>
    <name type="common">Cryptophyte</name>
    <name type="synonym">Cryptomonas phi</name>
    <dbReference type="NCBI Taxonomy" id="55529"/>
    <lineage>
        <taxon>Eukaryota</taxon>
        <taxon>Cryptophyceae</taxon>
        <taxon>Pyrenomonadales</taxon>
        <taxon>Geminigeraceae</taxon>
        <taxon>Guillardia</taxon>
    </lineage>
</organism>
<protein>
    <recommendedName>
        <fullName evidence="2">Histone-lysine N-methyltransferase, H3 lysine-79 specific</fullName>
        <ecNumber evidence="1">2.1.1.360</ecNumber>
    </recommendedName>
    <alternativeName>
        <fullName evidence="4">Histone H3-K79 methyltransferase</fullName>
    </alternativeName>
</protein>
<evidence type="ECO:0000256" key="2">
    <source>
        <dbReference type="ARBA" id="ARBA00020987"/>
    </source>
</evidence>
<evidence type="ECO:0000256" key="4">
    <source>
        <dbReference type="ARBA" id="ARBA00029821"/>
    </source>
</evidence>
<dbReference type="GO" id="GO:0140956">
    <property type="term" value="F:histone H3K79 trimethyltransferase activity"/>
    <property type="evidence" value="ECO:0007669"/>
    <property type="project" value="UniProtKB-EC"/>
</dbReference>
<dbReference type="SUPFAM" id="SSF53335">
    <property type="entry name" value="S-adenosyl-L-methionine-dependent methyltransferases"/>
    <property type="match status" value="1"/>
</dbReference>
<evidence type="ECO:0000259" key="6">
    <source>
        <dbReference type="Pfam" id="PF08123"/>
    </source>
</evidence>
<keyword evidence="3" id="KW-0156">Chromatin regulator</keyword>
<evidence type="ECO:0000313" key="7">
    <source>
        <dbReference type="EMBL" id="CAE2333367.1"/>
    </source>
</evidence>
<reference evidence="7" key="1">
    <citation type="submission" date="2021-01" db="EMBL/GenBank/DDBJ databases">
        <authorList>
            <person name="Corre E."/>
            <person name="Pelletier E."/>
            <person name="Niang G."/>
            <person name="Scheremetjew M."/>
            <person name="Finn R."/>
            <person name="Kale V."/>
            <person name="Holt S."/>
            <person name="Cochrane G."/>
            <person name="Meng A."/>
            <person name="Brown T."/>
            <person name="Cohen L."/>
        </authorList>
    </citation>
    <scope>NUCLEOTIDE SEQUENCE</scope>
    <source>
        <strain evidence="7">CCMP 2712</strain>
    </source>
</reference>
<evidence type="ECO:0000256" key="5">
    <source>
        <dbReference type="ARBA" id="ARBA00047770"/>
    </source>
</evidence>
<dbReference type="PANTHER" id="PTHR21451">
    <property type="entry name" value="HISTONE H3 METHYLTRANSFERASE"/>
    <property type="match status" value="1"/>
</dbReference>
<sequence length="639" mass="71954">MAYSNYERSIICCPLKVRQQVFEALSAQEGKPKMISFYDQQNEDDDTHFDSLLKHMQRFQLDAVQVWSGQLNSCPSQTTLIKDHNDANLTKSHQKNITLDWSQTQIPASTSRIETILGTCTDVIGESGKCILLVFAEGNTKLESKSACAVLRVQMIRSNPRFGRSMSSKISITPHSGKRVTERIKLDCSKNSTFVDIPFNAFDEILISSKPFIEVIIQGAEGDGFDVRFSFVLRKSYSIFAQIEPTHQSYSLSNEEHLNVHFTPHSQQLIFLNFALNKKGRKQQSGINLMSECLDWHSLAKQYADPCIQITNASEQIQVSTSFQADSFGCLCVSWHSLYPSQMCSDLIFNRPMEEILEHGWTVCINCRAWSKIKSFLPLVHKLSTQALSASTENGNRVCSFTLSLPESSAVDVTVQVAGELDILPSTLLNHIKLFKTLFDPIDAFELSRNSTTFDVEDEDHLTYGEIEVLPFLALMSSVRDLFPPNPIFCDLGCGSGRAVIAMALAENHFKFNFRRFIGIELLPTLCKAAHAVHQKMISSCGKVVGDRKCSPVEYYQSDFLENDNWTCANVIYIASLCFDANLMSKLYQKATALQADSVVLTLERFPAEATKHFTMLRCEEMVMSWGVCEVFVYIRNSV</sequence>
<gene>
    <name evidence="7" type="ORF">GTHE00462_LOCUS34607</name>
</gene>
<dbReference type="EMBL" id="HBKN01044194">
    <property type="protein sequence ID" value="CAE2333367.1"/>
    <property type="molecule type" value="Transcribed_RNA"/>
</dbReference>
<dbReference type="GO" id="GO:0051726">
    <property type="term" value="P:regulation of cell cycle"/>
    <property type="evidence" value="ECO:0007669"/>
    <property type="project" value="InterPro"/>
</dbReference>
<dbReference type="Gene3D" id="3.40.50.150">
    <property type="entry name" value="Vaccinia Virus protein VP39"/>
    <property type="match status" value="1"/>
</dbReference>
<proteinExistence type="predicted"/>
<feature type="domain" description="DOT1" evidence="6">
    <location>
        <begin position="463"/>
        <end position="611"/>
    </location>
</feature>
<dbReference type="InterPro" id="IPR030445">
    <property type="entry name" value="H3-K79_meTrfase"/>
</dbReference>
<accession>A0A7S4U7P5</accession>
<dbReference type="InterPro" id="IPR025789">
    <property type="entry name" value="DOT1_dom"/>
</dbReference>
<dbReference type="AlphaFoldDB" id="A0A7S4U7P5"/>